<feature type="transmembrane region" description="Helical" evidence="6">
    <location>
        <begin position="104"/>
        <end position="127"/>
    </location>
</feature>
<feature type="domain" description="ABC transmembrane type-1" evidence="8">
    <location>
        <begin position="69"/>
        <end position="277"/>
    </location>
</feature>
<gene>
    <name evidence="9" type="ORF">EMO89_03095</name>
</gene>
<dbReference type="InterPro" id="IPR043429">
    <property type="entry name" value="ArtM/GltK/GlnP/TcyL/YhdX-like"/>
</dbReference>
<reference evidence="9 10" key="1">
    <citation type="journal article" date="2019" name="Syst. Appl. Microbiol.">
        <title>Characterization of Bifidobacterium species in feaces of the Egyptian fruit bat: Description of B. vespertilionis sp. nov. and B. rousetti sp. nov.</title>
        <authorList>
            <person name="Modesto M."/>
            <person name="Satti M."/>
            <person name="Watanabe K."/>
            <person name="Puglisi E."/>
            <person name="Morelli L."/>
            <person name="Huang C.-H."/>
            <person name="Liou J.-S."/>
            <person name="Miyashita M."/>
            <person name="Tamura T."/>
            <person name="Saito S."/>
            <person name="Mori K."/>
            <person name="Huang L."/>
            <person name="Sciavilla P."/>
            <person name="Sandri C."/>
            <person name="Spiezio C."/>
            <person name="Vitali F."/>
            <person name="Cavalieri D."/>
            <person name="Perpetuini G."/>
            <person name="Tofalo R."/>
            <person name="Bonetti A."/>
            <person name="Arita M."/>
            <person name="Mattarelli P."/>
        </authorList>
    </citation>
    <scope>NUCLEOTIDE SEQUENCE [LARGE SCALE GENOMIC DNA]</scope>
    <source>
        <strain evidence="9 10">RST7</strain>
    </source>
</reference>
<evidence type="ECO:0000256" key="6">
    <source>
        <dbReference type="RuleBase" id="RU363032"/>
    </source>
</evidence>
<dbReference type="EMBL" id="RZUI01000003">
    <property type="protein sequence ID" value="KAA8831052.1"/>
    <property type="molecule type" value="Genomic_DNA"/>
</dbReference>
<keyword evidence="6" id="KW-0813">Transport</keyword>
<keyword evidence="2 6" id="KW-0812">Transmembrane</keyword>
<feature type="transmembrane region" description="Helical" evidence="6">
    <location>
        <begin position="256"/>
        <end position="276"/>
    </location>
</feature>
<dbReference type="OrthoDB" id="92598at2"/>
<evidence type="ECO:0000256" key="7">
    <source>
        <dbReference type="SAM" id="MobiDB-lite"/>
    </source>
</evidence>
<dbReference type="Pfam" id="PF00528">
    <property type="entry name" value="BPD_transp_1"/>
    <property type="match status" value="1"/>
</dbReference>
<evidence type="ECO:0000313" key="10">
    <source>
        <dbReference type="Proteomes" id="UP000412028"/>
    </source>
</evidence>
<dbReference type="PANTHER" id="PTHR30614:SF0">
    <property type="entry name" value="L-CYSTINE TRANSPORT SYSTEM PERMEASE PROTEIN TCYL"/>
    <property type="match status" value="1"/>
</dbReference>
<feature type="region of interest" description="Disordered" evidence="7">
    <location>
        <begin position="291"/>
        <end position="327"/>
    </location>
</feature>
<dbReference type="InterPro" id="IPR000515">
    <property type="entry name" value="MetI-like"/>
</dbReference>
<dbReference type="GO" id="GO:0006865">
    <property type="term" value="P:amino acid transport"/>
    <property type="evidence" value="ECO:0007669"/>
    <property type="project" value="UniProtKB-KW"/>
</dbReference>
<feature type="transmembrane region" description="Helical" evidence="6">
    <location>
        <begin position="25"/>
        <end position="46"/>
    </location>
</feature>
<keyword evidence="4 6" id="KW-1133">Transmembrane helix</keyword>
<protein>
    <submittedName>
        <fullName evidence="9">Amino acid ABC transporter permease</fullName>
    </submittedName>
</protein>
<dbReference type="PANTHER" id="PTHR30614">
    <property type="entry name" value="MEMBRANE COMPONENT OF AMINO ACID ABC TRANSPORTER"/>
    <property type="match status" value="1"/>
</dbReference>
<evidence type="ECO:0000256" key="3">
    <source>
        <dbReference type="ARBA" id="ARBA00022970"/>
    </source>
</evidence>
<keyword evidence="5 6" id="KW-0472">Membrane</keyword>
<evidence type="ECO:0000256" key="2">
    <source>
        <dbReference type="ARBA" id="ARBA00022692"/>
    </source>
</evidence>
<dbReference type="CDD" id="cd06261">
    <property type="entry name" value="TM_PBP2"/>
    <property type="match status" value="1"/>
</dbReference>
<evidence type="ECO:0000256" key="5">
    <source>
        <dbReference type="ARBA" id="ARBA00023136"/>
    </source>
</evidence>
<dbReference type="PROSITE" id="PS50928">
    <property type="entry name" value="ABC_TM1"/>
    <property type="match status" value="1"/>
</dbReference>
<proteinExistence type="inferred from homology"/>
<organism evidence="9 10">
    <name type="scientific">Bifidobacterium tissieri</name>
    <dbReference type="NCBI Taxonomy" id="1630162"/>
    <lineage>
        <taxon>Bacteria</taxon>
        <taxon>Bacillati</taxon>
        <taxon>Actinomycetota</taxon>
        <taxon>Actinomycetes</taxon>
        <taxon>Bifidobacteriales</taxon>
        <taxon>Bifidobacteriaceae</taxon>
        <taxon>Bifidobacterium</taxon>
    </lineage>
</organism>
<dbReference type="GO" id="GO:0005886">
    <property type="term" value="C:plasma membrane"/>
    <property type="evidence" value="ECO:0007669"/>
    <property type="project" value="UniProtKB-SubCell"/>
</dbReference>
<comment type="subcellular location">
    <subcellularLocation>
        <location evidence="6">Cell membrane</location>
        <topology evidence="6">Multi-pass membrane protein</topology>
    </subcellularLocation>
    <subcellularLocation>
        <location evidence="1">Membrane</location>
        <topology evidence="1">Multi-pass membrane protein</topology>
    </subcellularLocation>
</comment>
<evidence type="ECO:0000313" key="9">
    <source>
        <dbReference type="EMBL" id="KAA8831052.1"/>
    </source>
</evidence>
<feature type="compositionally biased region" description="Basic and acidic residues" evidence="7">
    <location>
        <begin position="306"/>
        <end position="315"/>
    </location>
</feature>
<dbReference type="RefSeq" id="WP_150380912.1">
    <property type="nucleotide sequence ID" value="NZ_RZUI01000003.1"/>
</dbReference>
<keyword evidence="3" id="KW-0029">Amino-acid transport</keyword>
<name>A0A5N0A1B0_9BIFI</name>
<dbReference type="AlphaFoldDB" id="A0A5N0A1B0"/>
<comment type="similarity">
    <text evidence="6">Belongs to the binding-protein-dependent transport system permease family.</text>
</comment>
<evidence type="ECO:0000256" key="1">
    <source>
        <dbReference type="ARBA" id="ARBA00004141"/>
    </source>
</evidence>
<dbReference type="GO" id="GO:0055085">
    <property type="term" value="P:transmembrane transport"/>
    <property type="evidence" value="ECO:0007669"/>
    <property type="project" value="InterPro"/>
</dbReference>
<accession>A0A5N0A1B0</accession>
<dbReference type="Gene3D" id="1.10.3720.10">
    <property type="entry name" value="MetI-like"/>
    <property type="match status" value="1"/>
</dbReference>
<evidence type="ECO:0000259" key="8">
    <source>
        <dbReference type="PROSITE" id="PS50928"/>
    </source>
</evidence>
<dbReference type="Proteomes" id="UP000412028">
    <property type="component" value="Unassembled WGS sequence"/>
</dbReference>
<evidence type="ECO:0000256" key="4">
    <source>
        <dbReference type="ARBA" id="ARBA00022989"/>
    </source>
</evidence>
<sequence>MASKKNESDGLNIPNRINALPVKRIGPVVAGVIVALLAAMLVYGMIVNPNFEWHVVWKYLFNENVLAGIGWTLWITVLSMVIAIVLAVVLAIMRKSINPVLRGVSWFFIWFFRGTPVYTQLVFWGLISVLVPKLGLGIPFTSVTFWSVDTQDVITAFRAAVIGLALNEAAYLSEIVRAGLEAVDPGQTEAAEALGMRRSLIMRRVILPQAMRIIIPPTGNETIGMLKTTSLVLAVPFTLDLQFATNAIANRIYKPIPLLIVACFWYLLITSILMIIQSRLEKHFGKGFEARPIGTKGKQPPLPGKTDGEPKDDIQKQNQATMVGLNA</sequence>
<dbReference type="InterPro" id="IPR035906">
    <property type="entry name" value="MetI-like_sf"/>
</dbReference>
<dbReference type="SUPFAM" id="SSF161098">
    <property type="entry name" value="MetI-like"/>
    <property type="match status" value="1"/>
</dbReference>
<feature type="transmembrane region" description="Helical" evidence="6">
    <location>
        <begin position="66"/>
        <end position="92"/>
    </location>
</feature>
<comment type="caution">
    <text evidence="9">The sequence shown here is derived from an EMBL/GenBank/DDBJ whole genome shotgun (WGS) entry which is preliminary data.</text>
</comment>